<keyword evidence="3" id="KW-1185">Reference proteome</keyword>
<protein>
    <recommendedName>
        <fullName evidence="4">NnrU domain-containing protein</fullName>
    </recommendedName>
</protein>
<evidence type="ECO:0000313" key="3">
    <source>
        <dbReference type="Proteomes" id="UP001056255"/>
    </source>
</evidence>
<feature type="transmembrane region" description="Helical" evidence="1">
    <location>
        <begin position="7"/>
        <end position="28"/>
    </location>
</feature>
<sequence length="96" mass="11440">MLELLKPIVFLACVLTAVIHFFKGWNYYNKMLHELNKKHIPFLLIVPFLIFFKGQHNDKGDLYRRKMLKHNALFILFVGLPFLMDYSLDAWEAARL</sequence>
<proteinExistence type="predicted"/>
<feature type="transmembrane region" description="Helical" evidence="1">
    <location>
        <begin position="40"/>
        <end position="56"/>
    </location>
</feature>
<evidence type="ECO:0000313" key="2">
    <source>
        <dbReference type="EMBL" id="USH01090.1"/>
    </source>
</evidence>
<name>A0ABY4WPV3_9GAMM</name>
<gene>
    <name evidence="2" type="ORF">K6Q96_09060</name>
</gene>
<dbReference type="Proteomes" id="UP001056255">
    <property type="component" value="Chromosome I"/>
</dbReference>
<keyword evidence="1" id="KW-0812">Transmembrane</keyword>
<organism evidence="2 3">
    <name type="scientific">Grimontia kaedaensis</name>
    <dbReference type="NCBI Taxonomy" id="2872157"/>
    <lineage>
        <taxon>Bacteria</taxon>
        <taxon>Pseudomonadati</taxon>
        <taxon>Pseudomonadota</taxon>
        <taxon>Gammaproteobacteria</taxon>
        <taxon>Vibrionales</taxon>
        <taxon>Vibrionaceae</taxon>
        <taxon>Grimontia</taxon>
    </lineage>
</organism>
<evidence type="ECO:0000256" key="1">
    <source>
        <dbReference type="SAM" id="Phobius"/>
    </source>
</evidence>
<reference evidence="2" key="1">
    <citation type="submission" date="2021-08" db="EMBL/GenBank/DDBJ databases">
        <authorList>
            <person name="Sakaguchi M."/>
            <person name="Kikuchi T."/>
            <person name="Urbanczyk H."/>
        </authorList>
    </citation>
    <scope>NUCLEOTIDE SEQUENCE</scope>
    <source>
        <strain evidence="2">020920N</strain>
    </source>
</reference>
<dbReference type="EMBL" id="CP082275">
    <property type="protein sequence ID" value="USH01090.1"/>
    <property type="molecule type" value="Genomic_DNA"/>
</dbReference>
<dbReference type="RefSeq" id="WP_251875139.1">
    <property type="nucleotide sequence ID" value="NZ_CP082275.1"/>
</dbReference>
<accession>A0ABY4WPV3</accession>
<feature type="transmembrane region" description="Helical" evidence="1">
    <location>
        <begin position="68"/>
        <end position="88"/>
    </location>
</feature>
<keyword evidence="1" id="KW-0472">Membrane</keyword>
<evidence type="ECO:0008006" key="4">
    <source>
        <dbReference type="Google" id="ProtNLM"/>
    </source>
</evidence>
<keyword evidence="1" id="KW-1133">Transmembrane helix</keyword>